<accession>A0AAV8YYG6</accession>
<dbReference type="Pfam" id="PF00096">
    <property type="entry name" value="zf-C2H2"/>
    <property type="match status" value="5"/>
</dbReference>
<feature type="domain" description="C2H2-type" evidence="12">
    <location>
        <begin position="125"/>
        <end position="147"/>
    </location>
</feature>
<keyword evidence="5 11" id="KW-0863">Zinc-finger</keyword>
<keyword evidence="7" id="KW-0805">Transcription regulation</keyword>
<keyword evidence="10" id="KW-0539">Nucleus</keyword>
<name>A0AAV8YYG6_9CUCU</name>
<protein>
    <recommendedName>
        <fullName evidence="12">C2H2-type domain-containing protein</fullName>
    </recommendedName>
</protein>
<reference evidence="13" key="1">
    <citation type="journal article" date="2023" name="Insect Mol. Biol.">
        <title>Genome sequencing provides insights into the evolution of gene families encoding plant cell wall-degrading enzymes in longhorned beetles.</title>
        <authorList>
            <person name="Shin N.R."/>
            <person name="Okamura Y."/>
            <person name="Kirsch R."/>
            <person name="Pauchet Y."/>
        </authorList>
    </citation>
    <scope>NUCLEOTIDE SEQUENCE</scope>
    <source>
        <strain evidence="13">AMC_N1</strain>
    </source>
</reference>
<dbReference type="PROSITE" id="PS50157">
    <property type="entry name" value="ZINC_FINGER_C2H2_2"/>
    <property type="match status" value="5"/>
</dbReference>
<sequence>PDVDIEKDTHTRCNDMEQLADKNEIQELETEQAQERKVSKIQSIPLDLVNEVIERFRITFAEKKTCVLCGFIAANRRAISSHMAVIHKEEKSNWCIFECDICNKTFKSAAWLSKHKRIHRNDKPYVCPNCSKSFIQSSSLKYHIRTHGKFSCESCKKRYKTRRELEGHECTGEQIFDINEIWIQVEGSNNDASEERISIVQSGLIDSEESQNFCKNCNKRVKSLRQHIHKYHTLTQLVEGPVVEDLRCEYCDRKYSFSTTAFSQSSSLNTHMRQHTGRPEVCELCDKRFCRKAELKLHLSKHRGEKPFLCTECGKAFAQKSHLTEHMAGHGEARPFQCSYCQKAFKKNLLLKEHVKLHQGHKSFKCPLCSYACYKAYRLQQHMKQQRDCWKY</sequence>
<keyword evidence="8" id="KW-0238">DNA-binding</keyword>
<comment type="subcellular location">
    <subcellularLocation>
        <location evidence="1">Nucleus</location>
    </subcellularLocation>
</comment>
<dbReference type="PANTHER" id="PTHR24399:SF70">
    <property type="entry name" value="C2H2-TYPE DOMAIN-CONTAINING PROTEIN"/>
    <property type="match status" value="1"/>
</dbReference>
<gene>
    <name evidence="13" type="ORF">NQ318_016572</name>
</gene>
<keyword evidence="4" id="KW-0677">Repeat</keyword>
<evidence type="ECO:0000256" key="7">
    <source>
        <dbReference type="ARBA" id="ARBA00023015"/>
    </source>
</evidence>
<evidence type="ECO:0000256" key="4">
    <source>
        <dbReference type="ARBA" id="ARBA00022737"/>
    </source>
</evidence>
<dbReference type="FunFam" id="3.30.160.60:FF:000093">
    <property type="entry name" value="zinc finger protein 668 isoform X1"/>
    <property type="match status" value="1"/>
</dbReference>
<evidence type="ECO:0000313" key="14">
    <source>
        <dbReference type="Proteomes" id="UP001162162"/>
    </source>
</evidence>
<proteinExistence type="inferred from homology"/>
<dbReference type="AlphaFoldDB" id="A0AAV8YYG6"/>
<dbReference type="SUPFAM" id="SSF57667">
    <property type="entry name" value="beta-beta-alpha zinc fingers"/>
    <property type="match status" value="3"/>
</dbReference>
<evidence type="ECO:0000256" key="6">
    <source>
        <dbReference type="ARBA" id="ARBA00022833"/>
    </source>
</evidence>
<feature type="domain" description="C2H2-type" evidence="12">
    <location>
        <begin position="336"/>
        <end position="363"/>
    </location>
</feature>
<dbReference type="Gene3D" id="3.30.160.60">
    <property type="entry name" value="Classic Zinc Finger"/>
    <property type="match status" value="6"/>
</dbReference>
<dbReference type="SMART" id="SM00355">
    <property type="entry name" value="ZnF_C2H2"/>
    <property type="match status" value="10"/>
</dbReference>
<evidence type="ECO:0000256" key="1">
    <source>
        <dbReference type="ARBA" id="ARBA00004123"/>
    </source>
</evidence>
<evidence type="ECO:0000256" key="9">
    <source>
        <dbReference type="ARBA" id="ARBA00023163"/>
    </source>
</evidence>
<evidence type="ECO:0000313" key="13">
    <source>
        <dbReference type="EMBL" id="KAJ8956118.1"/>
    </source>
</evidence>
<feature type="domain" description="C2H2-type" evidence="12">
    <location>
        <begin position="280"/>
        <end position="307"/>
    </location>
</feature>
<dbReference type="FunFam" id="3.30.160.60:FF:000759">
    <property type="entry name" value="zinc finger protein 16"/>
    <property type="match status" value="1"/>
</dbReference>
<dbReference type="PANTHER" id="PTHR24399">
    <property type="entry name" value="ZINC FINGER AND BTB DOMAIN-CONTAINING"/>
    <property type="match status" value="1"/>
</dbReference>
<feature type="non-terminal residue" evidence="13">
    <location>
        <position position="1"/>
    </location>
</feature>
<keyword evidence="9" id="KW-0804">Transcription</keyword>
<dbReference type="InterPro" id="IPR036236">
    <property type="entry name" value="Znf_C2H2_sf"/>
</dbReference>
<keyword evidence="6" id="KW-0862">Zinc</keyword>
<dbReference type="GO" id="GO:0000978">
    <property type="term" value="F:RNA polymerase II cis-regulatory region sequence-specific DNA binding"/>
    <property type="evidence" value="ECO:0007669"/>
    <property type="project" value="TreeGrafter"/>
</dbReference>
<dbReference type="AntiFam" id="ANF00063">
    <property type="entry name" value="Antisense to ATP synthase alpha subunit"/>
</dbReference>
<feature type="domain" description="C2H2-type" evidence="12">
    <location>
        <begin position="97"/>
        <end position="124"/>
    </location>
</feature>
<dbReference type="GO" id="GO:0001227">
    <property type="term" value="F:DNA-binding transcription repressor activity, RNA polymerase II-specific"/>
    <property type="evidence" value="ECO:0007669"/>
    <property type="project" value="TreeGrafter"/>
</dbReference>
<dbReference type="Proteomes" id="UP001162162">
    <property type="component" value="Unassembled WGS sequence"/>
</dbReference>
<keyword evidence="3" id="KW-0479">Metal-binding</keyword>
<evidence type="ECO:0000256" key="8">
    <source>
        <dbReference type="ARBA" id="ARBA00023125"/>
    </source>
</evidence>
<evidence type="ECO:0000256" key="2">
    <source>
        <dbReference type="ARBA" id="ARBA00006991"/>
    </source>
</evidence>
<evidence type="ECO:0000256" key="5">
    <source>
        <dbReference type="ARBA" id="ARBA00022771"/>
    </source>
</evidence>
<dbReference type="GO" id="GO:0008270">
    <property type="term" value="F:zinc ion binding"/>
    <property type="evidence" value="ECO:0007669"/>
    <property type="project" value="UniProtKB-KW"/>
</dbReference>
<evidence type="ECO:0000256" key="3">
    <source>
        <dbReference type="ARBA" id="ARBA00022723"/>
    </source>
</evidence>
<dbReference type="GO" id="GO:0005654">
    <property type="term" value="C:nucleoplasm"/>
    <property type="evidence" value="ECO:0007669"/>
    <property type="project" value="TreeGrafter"/>
</dbReference>
<comment type="caution">
    <text evidence="13">The sequence shown here is derived from an EMBL/GenBank/DDBJ whole genome shotgun (WGS) entry which is preliminary data.</text>
</comment>
<comment type="similarity">
    <text evidence="2">Belongs to the krueppel C2H2-type zinc-finger protein family.</text>
</comment>
<evidence type="ECO:0000256" key="10">
    <source>
        <dbReference type="ARBA" id="ARBA00023242"/>
    </source>
</evidence>
<evidence type="ECO:0000256" key="11">
    <source>
        <dbReference type="PROSITE-ProRule" id="PRU00042"/>
    </source>
</evidence>
<dbReference type="InterPro" id="IPR013087">
    <property type="entry name" value="Znf_C2H2_type"/>
</dbReference>
<feature type="domain" description="C2H2-type" evidence="12">
    <location>
        <begin position="308"/>
        <end position="335"/>
    </location>
</feature>
<dbReference type="PROSITE" id="PS00028">
    <property type="entry name" value="ZINC_FINGER_C2H2_1"/>
    <property type="match status" value="5"/>
</dbReference>
<evidence type="ECO:0000259" key="12">
    <source>
        <dbReference type="PROSITE" id="PS50157"/>
    </source>
</evidence>
<dbReference type="EMBL" id="JAPWTK010000033">
    <property type="protein sequence ID" value="KAJ8956118.1"/>
    <property type="molecule type" value="Genomic_DNA"/>
</dbReference>
<organism evidence="13 14">
    <name type="scientific">Aromia moschata</name>
    <dbReference type="NCBI Taxonomy" id="1265417"/>
    <lineage>
        <taxon>Eukaryota</taxon>
        <taxon>Metazoa</taxon>
        <taxon>Ecdysozoa</taxon>
        <taxon>Arthropoda</taxon>
        <taxon>Hexapoda</taxon>
        <taxon>Insecta</taxon>
        <taxon>Pterygota</taxon>
        <taxon>Neoptera</taxon>
        <taxon>Endopterygota</taxon>
        <taxon>Coleoptera</taxon>
        <taxon>Polyphaga</taxon>
        <taxon>Cucujiformia</taxon>
        <taxon>Chrysomeloidea</taxon>
        <taxon>Cerambycidae</taxon>
        <taxon>Cerambycinae</taxon>
        <taxon>Callichromatini</taxon>
        <taxon>Aromia</taxon>
    </lineage>
</organism>
<keyword evidence="14" id="KW-1185">Reference proteome</keyword>